<feature type="transmembrane region" description="Helical" evidence="1">
    <location>
        <begin position="129"/>
        <end position="147"/>
    </location>
</feature>
<feature type="transmembrane region" description="Helical" evidence="1">
    <location>
        <begin position="231"/>
        <end position="251"/>
    </location>
</feature>
<keyword evidence="1" id="KW-1133">Transmembrane helix</keyword>
<evidence type="ECO:0000313" key="3">
    <source>
        <dbReference type="EMBL" id="SFI42906.1"/>
    </source>
</evidence>
<dbReference type="OrthoDB" id="9783707at2"/>
<name>A0A1I3I4K8_9RHOB</name>
<evidence type="ECO:0000259" key="2">
    <source>
        <dbReference type="Pfam" id="PF00892"/>
    </source>
</evidence>
<dbReference type="EMBL" id="FOQH01000006">
    <property type="protein sequence ID" value="SFI42906.1"/>
    <property type="molecule type" value="Genomic_DNA"/>
</dbReference>
<dbReference type="Proteomes" id="UP000199377">
    <property type="component" value="Unassembled WGS sequence"/>
</dbReference>
<dbReference type="RefSeq" id="WP_092860813.1">
    <property type="nucleotide sequence ID" value="NZ_FOQH01000006.1"/>
</dbReference>
<keyword evidence="1" id="KW-0812">Transmembrane</keyword>
<dbReference type="GO" id="GO:0016020">
    <property type="term" value="C:membrane"/>
    <property type="evidence" value="ECO:0007669"/>
    <property type="project" value="InterPro"/>
</dbReference>
<accession>A0A1I3I4K8</accession>
<feature type="transmembrane region" description="Helical" evidence="1">
    <location>
        <begin position="283"/>
        <end position="301"/>
    </location>
</feature>
<proteinExistence type="predicted"/>
<keyword evidence="1" id="KW-0472">Membrane</keyword>
<dbReference type="InterPro" id="IPR000620">
    <property type="entry name" value="EamA_dom"/>
</dbReference>
<reference evidence="3 4" key="1">
    <citation type="submission" date="2016-10" db="EMBL/GenBank/DDBJ databases">
        <authorList>
            <person name="de Groot N.N."/>
        </authorList>
    </citation>
    <scope>NUCLEOTIDE SEQUENCE [LARGE SCALE GENOMIC DNA]</scope>
    <source>
        <strain evidence="3 4">CGMCC 1.11030</strain>
    </source>
</reference>
<evidence type="ECO:0000313" key="4">
    <source>
        <dbReference type="Proteomes" id="UP000199377"/>
    </source>
</evidence>
<keyword evidence="4" id="KW-1185">Reference proteome</keyword>
<feature type="transmembrane region" description="Helical" evidence="1">
    <location>
        <begin position="71"/>
        <end position="89"/>
    </location>
</feature>
<dbReference type="SUPFAM" id="SSF103481">
    <property type="entry name" value="Multidrug resistance efflux transporter EmrE"/>
    <property type="match status" value="2"/>
</dbReference>
<feature type="domain" description="EamA" evidence="2">
    <location>
        <begin position="19"/>
        <end position="144"/>
    </location>
</feature>
<dbReference type="Pfam" id="PF00892">
    <property type="entry name" value="EamA"/>
    <property type="match status" value="2"/>
</dbReference>
<feature type="domain" description="EamA" evidence="2">
    <location>
        <begin position="162"/>
        <end position="298"/>
    </location>
</feature>
<dbReference type="STRING" id="1114924.SAMN05216258_106337"/>
<sequence>MTDWILSVEGTPLAGSVALGLALVSAVAHAIFGALQKSRYGPWDSRGAIDFFVFTISLTAGLFVLPWPQPGLWPILLGVWVIHTVYKCVQAMAYTRGAYTVVYPVARGAAPICTVIFASLALGERFTPGQWAGVALLSGGIMALSGLNLRGKSLQSETMLAAIGLALLTGVLIAAYTTYDAWGIRQSADPLVFLAWFFVADGWTFPILAIRRRLRMAPADRLPLPPLLLRGFIGALIAFVSFGAVMLATRLDKVGEAVAMRETSVIFAALIGWAILREPVGPARAGLMALIAAGAALVQIAA</sequence>
<organism evidence="3 4">
    <name type="scientific">Albimonas pacifica</name>
    <dbReference type="NCBI Taxonomy" id="1114924"/>
    <lineage>
        <taxon>Bacteria</taxon>
        <taxon>Pseudomonadati</taxon>
        <taxon>Pseudomonadota</taxon>
        <taxon>Alphaproteobacteria</taxon>
        <taxon>Rhodobacterales</taxon>
        <taxon>Paracoccaceae</taxon>
        <taxon>Albimonas</taxon>
    </lineage>
</organism>
<feature type="transmembrane region" description="Helical" evidence="1">
    <location>
        <begin position="101"/>
        <end position="123"/>
    </location>
</feature>
<protein>
    <submittedName>
        <fullName evidence="3">EamA-like transporter family protein</fullName>
    </submittedName>
</protein>
<dbReference type="AlphaFoldDB" id="A0A1I3I4K8"/>
<feature type="transmembrane region" description="Helical" evidence="1">
    <location>
        <begin position="12"/>
        <end position="35"/>
    </location>
</feature>
<dbReference type="Gene3D" id="1.10.3730.20">
    <property type="match status" value="2"/>
</dbReference>
<evidence type="ECO:0000256" key="1">
    <source>
        <dbReference type="SAM" id="Phobius"/>
    </source>
</evidence>
<feature type="transmembrane region" description="Helical" evidence="1">
    <location>
        <begin position="159"/>
        <end position="179"/>
    </location>
</feature>
<gene>
    <name evidence="3" type="ORF">SAMN05216258_106337</name>
</gene>
<feature type="transmembrane region" description="Helical" evidence="1">
    <location>
        <begin position="47"/>
        <end position="65"/>
    </location>
</feature>
<feature type="transmembrane region" description="Helical" evidence="1">
    <location>
        <begin position="191"/>
        <end position="210"/>
    </location>
</feature>
<dbReference type="InterPro" id="IPR037185">
    <property type="entry name" value="EmrE-like"/>
</dbReference>
<feature type="transmembrane region" description="Helical" evidence="1">
    <location>
        <begin position="257"/>
        <end position="276"/>
    </location>
</feature>